<dbReference type="AlphaFoldDB" id="D1VRY5"/>
<evidence type="ECO:0000259" key="3">
    <source>
        <dbReference type="Pfam" id="PF18957"/>
    </source>
</evidence>
<feature type="signal peptide" evidence="2">
    <location>
        <begin position="1"/>
        <end position="41"/>
    </location>
</feature>
<evidence type="ECO:0000256" key="1">
    <source>
        <dbReference type="SAM" id="MobiDB-lite"/>
    </source>
</evidence>
<dbReference type="NCBIfam" id="NF038186">
    <property type="entry name" value="YPDG_rpt"/>
    <property type="match status" value="1"/>
</dbReference>
<evidence type="ECO:0000313" key="5">
    <source>
        <dbReference type="Proteomes" id="UP000005711"/>
    </source>
</evidence>
<feature type="domain" description="Long Rib" evidence="3">
    <location>
        <begin position="429"/>
        <end position="474"/>
    </location>
</feature>
<gene>
    <name evidence="4" type="ORF">HMPREF0628_0844</name>
</gene>
<feature type="non-terminal residue" evidence="4">
    <location>
        <position position="1037"/>
    </location>
</feature>
<feature type="compositionally biased region" description="Basic and acidic residues" evidence="1">
    <location>
        <begin position="724"/>
        <end position="740"/>
    </location>
</feature>
<feature type="compositionally biased region" description="Basic and acidic residues" evidence="1">
    <location>
        <begin position="938"/>
        <end position="954"/>
    </location>
</feature>
<protein>
    <recommendedName>
        <fullName evidence="3">Long Rib domain-containing protein</fullName>
    </recommendedName>
</protein>
<dbReference type="InterPro" id="IPR044055">
    <property type="entry name" value="RibLong"/>
</dbReference>
<dbReference type="Proteomes" id="UP000005711">
    <property type="component" value="Unassembled WGS sequence"/>
</dbReference>
<sequence length="1037" mass="115362">MSNITNFRTRKNQITKSLKKLMLYLLVISLVLPSLTEVAWAAANPPEVMLRDNQVRAGEAPWKPDNYENGSDAAVMSRTGYCGSVGGARFRGSVKGIHYTEYKNAEDGFGWSRKPGGNDNYADELIRVNAKFDKNTKTIFWNIIVKGQSAGDLMGVTKDLTNPYFIIAISRGLENPKNLYVSNGYRKLKEYPNNWQTLHTGDFRMYDVYKDSDHALYNGRRILGKTDQTKEFLQEKYRLPCTGDNQDKSMAYNIEKYNYYSKYAIIDQQGGLNEANTRMYSFTTELDEGEVAAQGELPNVDSEFTNYMGWGGQRNNVDLSGKVWITVGVTSREARKNTAKPLGTGNYNFSKIAVVDVVPNKDNLGLEPYYNEGSGKAEETVKLPVNLKNSKKFPEGTRFMLESDPKDKFETDHSTGAITQTPAKPNGPISIDQYTGEVTVKIPKGAKGGQEIKDNVHVIYPDGSTHIVPLVVKVIEDKPNIKRGSFATKPKDNEKQLDKVPFEDIYMGDAASKFTYQAGDTSKIIKSFTADGLPSGTTFGVGTQESSNNAPDENGKRFQRSLALKADTKAKVGDFAITFKAVNGSGKETTATNPGVIKTYLPTNNGTKIRIKKGTPEANIPSPEAAIGIYHKKYTNRDDIRNELKTGINKNLIKKDKTGYLPDGTTYTWKNTPKTDVVENNHLYSAYVKYTNKDGKEVVDEVPVYVDVYDTDDVIAYTPNDVTKPTDDKDKNVPKKDSNKDDVDVKDYNLVAFRTEDKTKGTLTKDKEQNKEVISVLVKKNNSKLKTFGSIKPTVNTATDYTFWFWDKDPADVKQVVADKDTYANKDIYTAYFIKSGDEIKEIDKNIPLPNGFHKVTIAKGDGIEDNQLFGKTYAVKEGVKLSKDKFPNINAKQSYKDPKWNVGNPWDQVMGKADVTYTASATKIEYTTDQVIPWIPKDPKNPENDKPTTGKDGKEIPANYITVKFTAQKEAGKALGKVTVGAKTGEEVLAKVKPNTDLSTKTDITATGNNGYGFTKWKPALGVVTDTNKAFEAQFI</sequence>
<keyword evidence="5" id="KW-1185">Reference proteome</keyword>
<accession>D1VRY5</accession>
<feature type="chain" id="PRO_5003027190" description="Long Rib domain-containing protein" evidence="2">
    <location>
        <begin position="42"/>
        <end position="1037"/>
    </location>
</feature>
<comment type="caution">
    <text evidence="4">The sequence shown here is derived from an EMBL/GenBank/DDBJ whole genome shotgun (WGS) entry which is preliminary data.</text>
</comment>
<dbReference type="RefSeq" id="WP_004823866.1">
    <property type="nucleotide sequence ID" value="NZ_ADDO01000015.1"/>
</dbReference>
<proteinExistence type="predicted"/>
<evidence type="ECO:0000313" key="4">
    <source>
        <dbReference type="EMBL" id="EFA90695.1"/>
    </source>
</evidence>
<name>D1VRY5_9FIRM</name>
<dbReference type="Pfam" id="PF18957">
    <property type="entry name" value="RibLong"/>
    <property type="match status" value="2"/>
</dbReference>
<reference evidence="4 5" key="1">
    <citation type="submission" date="2009-12" db="EMBL/GenBank/DDBJ databases">
        <title>Genome Sequence of Peptoniphilus lacrimalis 315-B.</title>
        <authorList>
            <person name="Durkin A.S."/>
            <person name="Madupu R."/>
            <person name="Torralba M."/>
            <person name="Methe B."/>
            <person name="Sutton G."/>
            <person name="Strausberg R.L."/>
            <person name="Nelson K.E."/>
        </authorList>
    </citation>
    <scope>NUCLEOTIDE SEQUENCE [LARGE SCALE GENOMIC DNA]</scope>
    <source>
        <strain evidence="4 5">315-B</strain>
    </source>
</reference>
<feature type="region of interest" description="Disordered" evidence="1">
    <location>
        <begin position="934"/>
        <end position="954"/>
    </location>
</feature>
<dbReference type="EMBL" id="ADDO01000015">
    <property type="protein sequence ID" value="EFA90695.1"/>
    <property type="molecule type" value="Genomic_DNA"/>
</dbReference>
<feature type="domain" description="Long Rib" evidence="3">
    <location>
        <begin position="367"/>
        <end position="424"/>
    </location>
</feature>
<dbReference type="eggNOG" id="ENOG502ZTW8">
    <property type="taxonomic scope" value="Bacteria"/>
</dbReference>
<organism evidence="4 5">
    <name type="scientific">Peptoniphilus lacrimalis 315-B</name>
    <dbReference type="NCBI Taxonomy" id="596330"/>
    <lineage>
        <taxon>Bacteria</taxon>
        <taxon>Bacillati</taxon>
        <taxon>Bacillota</taxon>
        <taxon>Tissierellia</taxon>
        <taxon>Tissierellales</taxon>
        <taxon>Peptoniphilaceae</taxon>
        <taxon>Peptoniphilus</taxon>
    </lineage>
</organism>
<keyword evidence="2" id="KW-0732">Signal</keyword>
<feature type="region of interest" description="Disordered" evidence="1">
    <location>
        <begin position="719"/>
        <end position="740"/>
    </location>
</feature>
<evidence type="ECO:0000256" key="2">
    <source>
        <dbReference type="SAM" id="SignalP"/>
    </source>
</evidence>